<evidence type="ECO:0000256" key="1">
    <source>
        <dbReference type="SAM" id="MobiDB-lite"/>
    </source>
</evidence>
<evidence type="ECO:0000256" key="2">
    <source>
        <dbReference type="SAM" id="SignalP"/>
    </source>
</evidence>
<proteinExistence type="predicted"/>
<evidence type="ECO:0008006" key="5">
    <source>
        <dbReference type="Google" id="ProtNLM"/>
    </source>
</evidence>
<organism evidence="3 4">
    <name type="scientific">Leptothoe kymatousa TAU-MAC 1615</name>
    <dbReference type="NCBI Taxonomy" id="2364775"/>
    <lineage>
        <taxon>Bacteria</taxon>
        <taxon>Bacillati</taxon>
        <taxon>Cyanobacteriota</taxon>
        <taxon>Cyanophyceae</taxon>
        <taxon>Nodosilineales</taxon>
        <taxon>Cymatolegaceae</taxon>
        <taxon>Leptothoe</taxon>
        <taxon>Leptothoe kymatousa</taxon>
    </lineage>
</organism>
<accession>A0ABS5Y3T0</accession>
<feature type="region of interest" description="Disordered" evidence="1">
    <location>
        <begin position="145"/>
        <end position="164"/>
    </location>
</feature>
<keyword evidence="4" id="KW-1185">Reference proteome</keyword>
<feature type="chain" id="PRO_5045600091" description="Autotransporter domain-containing protein" evidence="2">
    <location>
        <begin position="31"/>
        <end position="543"/>
    </location>
</feature>
<protein>
    <recommendedName>
        <fullName evidence="5">Autotransporter domain-containing protein</fullName>
    </recommendedName>
</protein>
<feature type="signal peptide" evidence="2">
    <location>
        <begin position="1"/>
        <end position="30"/>
    </location>
</feature>
<dbReference type="Proteomes" id="UP001196661">
    <property type="component" value="Unassembled WGS sequence"/>
</dbReference>
<gene>
    <name evidence="3" type="ORF">IXB28_09715</name>
</gene>
<keyword evidence="2" id="KW-0732">Signal</keyword>
<feature type="region of interest" description="Disordered" evidence="1">
    <location>
        <begin position="32"/>
        <end position="52"/>
    </location>
</feature>
<dbReference type="RefSeq" id="WP_215618376.1">
    <property type="nucleotide sequence ID" value="NZ_JADOER010000008.1"/>
</dbReference>
<dbReference type="EMBL" id="JADOER010000008">
    <property type="protein sequence ID" value="MBT9312482.1"/>
    <property type="molecule type" value="Genomic_DNA"/>
</dbReference>
<comment type="caution">
    <text evidence="3">The sequence shown here is derived from an EMBL/GenBank/DDBJ whole genome shotgun (WGS) entry which is preliminary data.</text>
</comment>
<name>A0ABS5Y3T0_9CYAN</name>
<sequence length="543" mass="56162">MPKPLNPTLLGCLTLLAASYGAASIDPVYAAESLPDGEPQSDAGDLNNADVNQPLEDGAAISAHSATINPASDSEPAFVARTSAPSVAMPNNVVAPVTEPNNNSSDKLQRLLETSNRDASANSNLLAARNTAEAEIIPGATPTSIVIEPAGEPASQPASASSVDPTPLMAVPTDNAAVDTAISPAPETVAMWGEPAEAEGSGWLDDSAAVESAELEQNAAVDIAVVSAPGADTEQAFETSVLPQPAADAAYVADAFEADVVSEADMVSETDMVSEADIAFEADIAMETAQLPIEPPLPNRDVDPSIIDDLLEEGKGESSGYSSAPAITISNPSGFGADNRTAFVGAGYQSRTRFGNNDDGSMVFGVGLGDARENVGVQLSYTAASFGGSRDFGDGGFNAKIHRRLSEDWSVALGWEGFITTADVVDFEDSVYGSVSHIIRTRKKVTEPFSRVALTAGLGTGRFRSEDDVFADRDTVNVFGSMAVRVAEPVSAIVEWTGQDLAAGLSITPFKDVPIVLLPAVRDITGAGDGGRFVLGAGFSFKF</sequence>
<evidence type="ECO:0000313" key="3">
    <source>
        <dbReference type="EMBL" id="MBT9312482.1"/>
    </source>
</evidence>
<evidence type="ECO:0000313" key="4">
    <source>
        <dbReference type="Proteomes" id="UP001196661"/>
    </source>
</evidence>
<reference evidence="3 4" key="1">
    <citation type="journal article" date="2021" name="Mar. Drugs">
        <title>Genome Reduction and Secondary Metabolism of the Marine Sponge-Associated Cyanobacterium Leptothoe.</title>
        <authorList>
            <person name="Konstantinou D."/>
            <person name="Popin R.V."/>
            <person name="Fewer D.P."/>
            <person name="Sivonen K."/>
            <person name="Gkelis S."/>
        </authorList>
    </citation>
    <scope>NUCLEOTIDE SEQUENCE [LARGE SCALE GENOMIC DNA]</scope>
    <source>
        <strain evidence="3 4">TAU-MAC 1615</strain>
    </source>
</reference>